<name>A0A9Q1L066_9SOLA</name>
<organism evidence="6 7">
    <name type="scientific">Anisodus acutangulus</name>
    <dbReference type="NCBI Taxonomy" id="402998"/>
    <lineage>
        <taxon>Eukaryota</taxon>
        <taxon>Viridiplantae</taxon>
        <taxon>Streptophyta</taxon>
        <taxon>Embryophyta</taxon>
        <taxon>Tracheophyta</taxon>
        <taxon>Spermatophyta</taxon>
        <taxon>Magnoliopsida</taxon>
        <taxon>eudicotyledons</taxon>
        <taxon>Gunneridae</taxon>
        <taxon>Pentapetalae</taxon>
        <taxon>asterids</taxon>
        <taxon>lamiids</taxon>
        <taxon>Solanales</taxon>
        <taxon>Solanaceae</taxon>
        <taxon>Solanoideae</taxon>
        <taxon>Hyoscyameae</taxon>
        <taxon>Anisodus</taxon>
    </lineage>
</organism>
<sequence>MWTIWKTLGGKRKDIDETDFLNAEFFFDENKKPVRVTVRDALDNRKMVFDYQPMPIPWRSYKLLKKSKANARLLPPTTQVFPIAKLDKVLSFSIQRPTSDETSNWNELNRAEFSGSYTNLPHIQRNHSEPHIATIKQFQLAINELLEEIGLEDEDNIVVTLVPKIGGESVTIESAEITLEAC</sequence>
<dbReference type="SUPFAM" id="SSF48056">
    <property type="entry name" value="Di-copper centre-containing domain"/>
    <property type="match status" value="1"/>
</dbReference>
<dbReference type="Proteomes" id="UP001152561">
    <property type="component" value="Unassembled WGS sequence"/>
</dbReference>
<protein>
    <submittedName>
        <fullName evidence="6">Uncharacterized protein</fullName>
    </submittedName>
</protein>
<dbReference type="InterPro" id="IPR022739">
    <property type="entry name" value="Polyphenol_oxidase_cen"/>
</dbReference>
<feature type="domain" description="Polyphenol oxidase central" evidence="4">
    <location>
        <begin position="14"/>
        <end position="62"/>
    </location>
</feature>
<dbReference type="InterPro" id="IPR008922">
    <property type="entry name" value="Di-copper_centre_dom_sf"/>
</dbReference>
<dbReference type="OrthoDB" id="6132182at2759"/>
<keyword evidence="2" id="KW-0186">Copper</keyword>
<feature type="domain" description="Polyphenol oxidase C-terminal" evidence="5">
    <location>
        <begin position="100"/>
        <end position="178"/>
    </location>
</feature>
<keyword evidence="7" id="KW-1185">Reference proteome</keyword>
<dbReference type="Gene3D" id="1.10.1280.10">
    <property type="entry name" value="Di-copper center containing domain from catechol oxidase"/>
    <property type="match status" value="1"/>
</dbReference>
<evidence type="ECO:0000256" key="3">
    <source>
        <dbReference type="ARBA" id="ARBA00023157"/>
    </source>
</evidence>
<dbReference type="PANTHER" id="PTHR11474:SF123">
    <property type="entry name" value="CATECHOL OXIDASE"/>
    <property type="match status" value="1"/>
</dbReference>
<comment type="caution">
    <text evidence="6">The sequence shown here is derived from an EMBL/GenBank/DDBJ whole genome shotgun (WGS) entry which is preliminary data.</text>
</comment>
<dbReference type="Pfam" id="PF12143">
    <property type="entry name" value="PPO1_KFDV"/>
    <property type="match status" value="1"/>
</dbReference>
<dbReference type="InterPro" id="IPR050316">
    <property type="entry name" value="Tyrosinase/Hemocyanin"/>
</dbReference>
<evidence type="ECO:0000256" key="2">
    <source>
        <dbReference type="ARBA" id="ARBA00023008"/>
    </source>
</evidence>
<evidence type="ECO:0000313" key="6">
    <source>
        <dbReference type="EMBL" id="KAJ8526651.1"/>
    </source>
</evidence>
<evidence type="ECO:0000256" key="1">
    <source>
        <dbReference type="ARBA" id="ARBA00009928"/>
    </source>
</evidence>
<dbReference type="AlphaFoldDB" id="A0A9Q1L066"/>
<evidence type="ECO:0000259" key="4">
    <source>
        <dbReference type="Pfam" id="PF12142"/>
    </source>
</evidence>
<keyword evidence="3" id="KW-1015">Disulfide bond</keyword>
<dbReference type="EMBL" id="JAJAGQ010000024">
    <property type="protein sequence ID" value="KAJ8526651.1"/>
    <property type="molecule type" value="Genomic_DNA"/>
</dbReference>
<dbReference type="Pfam" id="PF12142">
    <property type="entry name" value="PPO1_DWL"/>
    <property type="match status" value="1"/>
</dbReference>
<comment type="similarity">
    <text evidence="1">Belongs to the tyrosinase family.</text>
</comment>
<dbReference type="GO" id="GO:0004097">
    <property type="term" value="F:catechol oxidase activity"/>
    <property type="evidence" value="ECO:0007669"/>
    <property type="project" value="InterPro"/>
</dbReference>
<gene>
    <name evidence="6" type="ORF">K7X08_029128</name>
</gene>
<evidence type="ECO:0000313" key="7">
    <source>
        <dbReference type="Proteomes" id="UP001152561"/>
    </source>
</evidence>
<reference evidence="7" key="1">
    <citation type="journal article" date="2023" name="Proc. Natl. Acad. Sci. U.S.A.">
        <title>Genomic and structural basis for evolution of tropane alkaloid biosynthesis.</title>
        <authorList>
            <person name="Wanga Y.-J."/>
            <person name="Taina T."/>
            <person name="Yua J.-Y."/>
            <person name="Lia J."/>
            <person name="Xua B."/>
            <person name="Chenc J."/>
            <person name="D'Auriad J.C."/>
            <person name="Huanga J.-P."/>
            <person name="Huanga S.-X."/>
        </authorList>
    </citation>
    <scope>NUCLEOTIDE SEQUENCE [LARGE SCALE GENOMIC DNA]</scope>
    <source>
        <strain evidence="7">cv. KIB-2019</strain>
    </source>
</reference>
<proteinExistence type="inferred from homology"/>
<dbReference type="InterPro" id="IPR022740">
    <property type="entry name" value="Polyphenol_oxidase_C"/>
</dbReference>
<accession>A0A9Q1L066</accession>
<evidence type="ECO:0000259" key="5">
    <source>
        <dbReference type="Pfam" id="PF12143"/>
    </source>
</evidence>
<dbReference type="PANTHER" id="PTHR11474">
    <property type="entry name" value="TYROSINASE FAMILY MEMBER"/>
    <property type="match status" value="1"/>
</dbReference>